<dbReference type="GeneID" id="39583915"/>
<dbReference type="EMBL" id="ML119051">
    <property type="protein sequence ID" value="ROT42008.1"/>
    <property type="molecule type" value="Genomic_DNA"/>
</dbReference>
<feature type="compositionally biased region" description="Basic residues" evidence="1">
    <location>
        <begin position="31"/>
        <end position="50"/>
    </location>
</feature>
<keyword evidence="3" id="KW-1185">Reference proteome</keyword>
<proteinExistence type="predicted"/>
<evidence type="ECO:0000256" key="1">
    <source>
        <dbReference type="SAM" id="MobiDB-lite"/>
    </source>
</evidence>
<evidence type="ECO:0000313" key="2">
    <source>
        <dbReference type="EMBL" id="ROT42008.1"/>
    </source>
</evidence>
<name>A0A3N2Q5S5_SODAK</name>
<dbReference type="Proteomes" id="UP000272025">
    <property type="component" value="Unassembled WGS sequence"/>
</dbReference>
<feature type="region of interest" description="Disordered" evidence="1">
    <location>
        <begin position="13"/>
        <end position="51"/>
    </location>
</feature>
<sequence length="102" mass="11797">MIISAEGFTIPAEVRIHPSPSTARDEENGLRRRTGQRNGSKKPRRRRNVRSRVSCLNRIRAEWSNGPLSFFFFSFFLFSEIRCRPGTTSAERSVQQTHKNES</sequence>
<evidence type="ECO:0000313" key="3">
    <source>
        <dbReference type="Proteomes" id="UP000272025"/>
    </source>
</evidence>
<accession>A0A3N2Q5S5</accession>
<organism evidence="2 3">
    <name type="scientific">Sodiomyces alkalinus (strain CBS 110278 / VKM F-3762 / F11)</name>
    <name type="common">Alkaliphilic filamentous fungus</name>
    <dbReference type="NCBI Taxonomy" id="1314773"/>
    <lineage>
        <taxon>Eukaryota</taxon>
        <taxon>Fungi</taxon>
        <taxon>Dikarya</taxon>
        <taxon>Ascomycota</taxon>
        <taxon>Pezizomycotina</taxon>
        <taxon>Sordariomycetes</taxon>
        <taxon>Hypocreomycetidae</taxon>
        <taxon>Glomerellales</taxon>
        <taxon>Plectosphaerellaceae</taxon>
        <taxon>Sodiomyces</taxon>
    </lineage>
</organism>
<dbReference type="RefSeq" id="XP_028469814.1">
    <property type="nucleotide sequence ID" value="XM_028615438.1"/>
</dbReference>
<gene>
    <name evidence="2" type="ORF">SODALDRAFT_5206</name>
</gene>
<protein>
    <submittedName>
        <fullName evidence="2">Uncharacterized protein</fullName>
    </submittedName>
</protein>
<dbReference type="AlphaFoldDB" id="A0A3N2Q5S5"/>
<reference evidence="2 3" key="1">
    <citation type="journal article" date="2018" name="Mol. Ecol.">
        <title>The obligate alkalophilic soda-lake fungus Sodiomyces alkalinus has shifted to a protein diet.</title>
        <authorList>
            <person name="Grum-Grzhimaylo A.A."/>
            <person name="Falkoski D.L."/>
            <person name="van den Heuvel J."/>
            <person name="Valero-Jimenez C.A."/>
            <person name="Min B."/>
            <person name="Choi I.G."/>
            <person name="Lipzen A."/>
            <person name="Daum C.G."/>
            <person name="Aanen D.K."/>
            <person name="Tsang A."/>
            <person name="Henrissat B."/>
            <person name="Bilanenko E.N."/>
            <person name="de Vries R.P."/>
            <person name="van Kan J.A.L."/>
            <person name="Grigoriev I.V."/>
            <person name="Debets A.J.M."/>
        </authorList>
    </citation>
    <scope>NUCLEOTIDE SEQUENCE [LARGE SCALE GENOMIC DNA]</scope>
    <source>
        <strain evidence="2 3">F11</strain>
    </source>
</reference>